<comment type="caution">
    <text evidence="3">The sequence shown here is derived from an EMBL/GenBank/DDBJ whole genome shotgun (WGS) entry which is preliminary data.</text>
</comment>
<sequence>MSQTKEAPATEPAIEDKEAANRIESVISEAKTALQDGASATHDNLKTAQKEVQQHLSTATEKSVAFVRENPGLALAGALGLGVLLGVALRKSDRS</sequence>
<feature type="region of interest" description="Disordered" evidence="1">
    <location>
        <begin position="34"/>
        <end position="58"/>
    </location>
</feature>
<organism evidence="3 4">
    <name type="scientific">Ruegeria atlantica</name>
    <dbReference type="NCBI Taxonomy" id="81569"/>
    <lineage>
        <taxon>Bacteria</taxon>
        <taxon>Pseudomonadati</taxon>
        <taxon>Pseudomonadota</taxon>
        <taxon>Alphaproteobacteria</taxon>
        <taxon>Rhodobacterales</taxon>
        <taxon>Roseobacteraceae</taxon>
        <taxon>Ruegeria</taxon>
    </lineage>
</organism>
<dbReference type="AlphaFoldDB" id="A0AA90YWL1"/>
<dbReference type="Proteomes" id="UP000597886">
    <property type="component" value="Unassembled WGS sequence"/>
</dbReference>
<dbReference type="RefSeq" id="WP_171331891.1">
    <property type="nucleotide sequence ID" value="NZ_WVRA01000014.1"/>
</dbReference>
<keyword evidence="2" id="KW-0472">Membrane</keyword>
<evidence type="ECO:0008006" key="5">
    <source>
        <dbReference type="Google" id="ProtNLM"/>
    </source>
</evidence>
<accession>A0AA90YWL1</accession>
<protein>
    <recommendedName>
        <fullName evidence="5">DUF883 domain-containing protein</fullName>
    </recommendedName>
</protein>
<keyword evidence="2" id="KW-0812">Transmembrane</keyword>
<keyword evidence="2" id="KW-1133">Transmembrane helix</keyword>
<evidence type="ECO:0000256" key="1">
    <source>
        <dbReference type="SAM" id="MobiDB-lite"/>
    </source>
</evidence>
<dbReference type="EMBL" id="WVRA01000014">
    <property type="protein sequence ID" value="NOE20806.1"/>
    <property type="molecule type" value="Genomic_DNA"/>
</dbReference>
<gene>
    <name evidence="3" type="ORF">GS634_21965</name>
</gene>
<evidence type="ECO:0000313" key="3">
    <source>
        <dbReference type="EMBL" id="NOE20806.1"/>
    </source>
</evidence>
<feature type="transmembrane region" description="Helical" evidence="2">
    <location>
        <begin position="72"/>
        <end position="89"/>
    </location>
</feature>
<name>A0AA90YWL1_9RHOB</name>
<reference evidence="3" key="1">
    <citation type="submission" date="2019-12" db="EMBL/GenBank/DDBJ databases">
        <title>Ruegeria JWLKs population differentiation of coral mucus and skeleton niches.</title>
        <authorList>
            <person name="Luo D."/>
        </authorList>
    </citation>
    <scope>NUCLEOTIDE SEQUENCE</scope>
    <source>
        <strain evidence="3">HKCCD6181</strain>
    </source>
</reference>
<evidence type="ECO:0000313" key="4">
    <source>
        <dbReference type="Proteomes" id="UP000597886"/>
    </source>
</evidence>
<feature type="compositionally biased region" description="Basic and acidic residues" evidence="1">
    <location>
        <begin position="43"/>
        <end position="53"/>
    </location>
</feature>
<proteinExistence type="predicted"/>
<evidence type="ECO:0000256" key="2">
    <source>
        <dbReference type="SAM" id="Phobius"/>
    </source>
</evidence>